<comment type="subcellular location">
    <subcellularLocation>
        <location evidence="1">Membrane</location>
        <topology evidence="1">Multi-pass membrane protein</topology>
    </subcellularLocation>
</comment>
<dbReference type="Pfam" id="PF01595">
    <property type="entry name" value="CNNM"/>
    <property type="match status" value="1"/>
</dbReference>
<organism evidence="14">
    <name type="scientific">Aureococcus anophagefferens</name>
    <name type="common">Harmful bloom alga</name>
    <dbReference type="NCBI Taxonomy" id="44056"/>
    <lineage>
        <taxon>Eukaryota</taxon>
        <taxon>Sar</taxon>
        <taxon>Stramenopiles</taxon>
        <taxon>Ochrophyta</taxon>
        <taxon>Pelagophyceae</taxon>
        <taxon>Pelagomonadales</taxon>
        <taxon>Pelagomonadaceae</taxon>
        <taxon>Aureococcus</taxon>
    </lineage>
</organism>
<dbReference type="Pfam" id="PF00571">
    <property type="entry name" value="CBS"/>
    <property type="match status" value="2"/>
</dbReference>
<feature type="domain" description="CBS" evidence="11">
    <location>
        <begin position="368"/>
        <end position="425"/>
    </location>
</feature>
<dbReference type="OrthoDB" id="5353557at2759"/>
<feature type="transmembrane region" description="Helical" evidence="10">
    <location>
        <begin position="220"/>
        <end position="242"/>
    </location>
</feature>
<evidence type="ECO:0000256" key="6">
    <source>
        <dbReference type="ARBA" id="ARBA00023136"/>
    </source>
</evidence>
<evidence type="ECO:0000256" key="4">
    <source>
        <dbReference type="ARBA" id="ARBA00022989"/>
    </source>
</evidence>
<evidence type="ECO:0000256" key="2">
    <source>
        <dbReference type="ARBA" id="ARBA00022692"/>
    </source>
</evidence>
<keyword evidence="6 8" id="KW-0472">Membrane</keyword>
<dbReference type="SUPFAM" id="SSF56176">
    <property type="entry name" value="FAD-binding/transporter-associated domain-like"/>
    <property type="match status" value="1"/>
</dbReference>
<dbReference type="PANTHER" id="PTHR22777">
    <property type="entry name" value="HEMOLYSIN-RELATED"/>
    <property type="match status" value="1"/>
</dbReference>
<evidence type="ECO:0000259" key="11">
    <source>
        <dbReference type="PROSITE" id="PS51371"/>
    </source>
</evidence>
<feature type="domain" description="CBS" evidence="11">
    <location>
        <begin position="305"/>
        <end position="365"/>
    </location>
</feature>
<feature type="transmembrane region" description="Helical" evidence="10">
    <location>
        <begin position="160"/>
        <end position="183"/>
    </location>
</feature>
<dbReference type="GeneID" id="20221905"/>
<accession>F0YIR5</accession>
<evidence type="ECO:0000256" key="3">
    <source>
        <dbReference type="ARBA" id="ARBA00022737"/>
    </source>
</evidence>
<feature type="domain" description="CNNM transmembrane" evidence="12">
    <location>
        <begin position="97"/>
        <end position="289"/>
    </location>
</feature>
<dbReference type="CDD" id="cd04590">
    <property type="entry name" value="CBS_pair_CorC_HlyC_assoc"/>
    <property type="match status" value="1"/>
</dbReference>
<protein>
    <submittedName>
        <fullName evidence="13">Uncharacterized protein</fullName>
    </submittedName>
</protein>
<evidence type="ECO:0000259" key="12">
    <source>
        <dbReference type="PROSITE" id="PS51846"/>
    </source>
</evidence>
<feature type="region of interest" description="Disordered" evidence="9">
    <location>
        <begin position="508"/>
        <end position="528"/>
    </location>
</feature>
<proteinExistence type="predicted"/>
<evidence type="ECO:0000313" key="14">
    <source>
        <dbReference type="Proteomes" id="UP000002729"/>
    </source>
</evidence>
<dbReference type="eggNOG" id="KOG2118">
    <property type="taxonomic scope" value="Eukaryota"/>
</dbReference>
<keyword evidence="14" id="KW-1185">Reference proteome</keyword>
<dbReference type="InterPro" id="IPR046342">
    <property type="entry name" value="CBS_dom_sf"/>
</dbReference>
<evidence type="ECO:0000313" key="13">
    <source>
        <dbReference type="EMBL" id="EGB05012.1"/>
    </source>
</evidence>
<evidence type="ECO:0000256" key="1">
    <source>
        <dbReference type="ARBA" id="ARBA00004141"/>
    </source>
</evidence>
<keyword evidence="2 8" id="KW-0812">Transmembrane</keyword>
<dbReference type="GO" id="GO:0016020">
    <property type="term" value="C:membrane"/>
    <property type="evidence" value="ECO:0007669"/>
    <property type="project" value="UniProtKB-SubCell"/>
</dbReference>
<evidence type="ECO:0000256" key="5">
    <source>
        <dbReference type="ARBA" id="ARBA00023122"/>
    </source>
</evidence>
<keyword evidence="4 8" id="KW-1133">Transmembrane helix</keyword>
<dbReference type="SMART" id="SM00116">
    <property type="entry name" value="CBS"/>
    <property type="match status" value="2"/>
</dbReference>
<dbReference type="GO" id="GO:0050660">
    <property type="term" value="F:flavin adenine dinucleotide binding"/>
    <property type="evidence" value="ECO:0007669"/>
    <property type="project" value="InterPro"/>
</dbReference>
<sequence length="528" mass="56951">MRPTAVLVISVVSAFSAPGRMRRTDFLASLQNTMVMDARVYLTKKDRYAGTRKDAALSKKYHRAPLFRGGFTLCALAAAAPCVAAMGLPNSGSSGISNVRVAPRVMGWGVLFVLASAVHAAEIAITTLWPWKVREFAEEEGKDSPFAVVVNDITRVMTTMLVASTVCTVCGTTLATSALGACFGHSPQRLTVAGLGFAAVTIFFGELLPKTLGVQNAEPIARFALPYIRTLAVFLAPVGRAFSFGVKEILRPLGLEYEGHAGDVSAGELRLLVEGARLSGGIGARESNMVKGVLDLQVTRVAEVMTPRVEVVALDDEASLGDALEVMTSTKYSRLPTFNDDVDNITGILLAKSLIRYAEFNAIDGSNPLPPAYFVPESMSVWAVLEAMRRRRCHLAVVVDEYGGTAGIVSLEDILEEIVGEIYDEEDAEEGTDVDDRSLIQVHESRGDWTKKKPLDDENFDCVTLSGFLCAVHGEIPQNGDVIIDSGFRFTVVHSDARRVREVLAERTRPDEVATPHKSGTDLGCLPA</sequence>
<name>F0YIR5_AURAN</name>
<evidence type="ECO:0000256" key="10">
    <source>
        <dbReference type="SAM" id="Phobius"/>
    </source>
</evidence>
<dbReference type="Gene3D" id="3.10.580.10">
    <property type="entry name" value="CBS-domain"/>
    <property type="match status" value="1"/>
</dbReference>
<dbReference type="InterPro" id="IPR005170">
    <property type="entry name" value="Transptr-assoc_dom"/>
</dbReference>
<dbReference type="InterPro" id="IPR016169">
    <property type="entry name" value="FAD-bd_PCMH_sub2"/>
</dbReference>
<keyword evidence="5 7" id="KW-0129">CBS domain</keyword>
<dbReference type="InterPro" id="IPR002550">
    <property type="entry name" value="CNNM"/>
</dbReference>
<dbReference type="InParanoid" id="F0YIR5"/>
<feature type="transmembrane region" description="Helical" evidence="10">
    <location>
        <begin position="190"/>
        <end position="208"/>
    </location>
</feature>
<evidence type="ECO:0000256" key="7">
    <source>
        <dbReference type="PROSITE-ProRule" id="PRU00703"/>
    </source>
</evidence>
<dbReference type="InterPro" id="IPR036318">
    <property type="entry name" value="FAD-bd_PCMH-like_sf"/>
</dbReference>
<dbReference type="PROSITE" id="PS51371">
    <property type="entry name" value="CBS"/>
    <property type="match status" value="2"/>
</dbReference>
<feature type="transmembrane region" description="Helical" evidence="10">
    <location>
        <begin position="108"/>
        <end position="131"/>
    </location>
</feature>
<keyword evidence="3" id="KW-0677">Repeat</keyword>
<gene>
    <name evidence="13" type="ORF">AURANDRAFT_38763</name>
</gene>
<dbReference type="FunFam" id="3.10.580.10:FF:000002">
    <property type="entry name" value="Magnesium/cobalt efflux protein CorC"/>
    <property type="match status" value="1"/>
</dbReference>
<dbReference type="PROSITE" id="PS51846">
    <property type="entry name" value="CNNM"/>
    <property type="match status" value="1"/>
</dbReference>
<evidence type="ECO:0000256" key="8">
    <source>
        <dbReference type="PROSITE-ProRule" id="PRU01193"/>
    </source>
</evidence>
<dbReference type="KEGG" id="aaf:AURANDRAFT_38763"/>
<evidence type="ECO:0000256" key="9">
    <source>
        <dbReference type="SAM" id="MobiDB-lite"/>
    </source>
</evidence>
<dbReference type="OMA" id="CHMIGRI"/>
<dbReference type="AlphaFoldDB" id="F0YIR5"/>
<reference evidence="13 14" key="1">
    <citation type="journal article" date="2011" name="Proc. Natl. Acad. Sci. U.S.A.">
        <title>Niche of harmful alga Aureococcus anophagefferens revealed through ecogenomics.</title>
        <authorList>
            <person name="Gobler C.J."/>
            <person name="Berry D.L."/>
            <person name="Dyhrman S.T."/>
            <person name="Wilhelm S.W."/>
            <person name="Salamov A."/>
            <person name="Lobanov A.V."/>
            <person name="Zhang Y."/>
            <person name="Collier J.L."/>
            <person name="Wurch L.L."/>
            <person name="Kustka A.B."/>
            <person name="Dill B.D."/>
            <person name="Shah M."/>
            <person name="VerBerkmoes N.C."/>
            <person name="Kuo A."/>
            <person name="Terry A."/>
            <person name="Pangilinan J."/>
            <person name="Lindquist E.A."/>
            <person name="Lucas S."/>
            <person name="Paulsen I.T."/>
            <person name="Hattenrath-Lehmann T.K."/>
            <person name="Talmage S.C."/>
            <person name="Walker E.A."/>
            <person name="Koch F."/>
            <person name="Burson A.M."/>
            <person name="Marcoval M.A."/>
            <person name="Tang Y.Z."/>
            <person name="Lecleir G.R."/>
            <person name="Coyne K.J."/>
            <person name="Berg G.M."/>
            <person name="Bertrand E.M."/>
            <person name="Saito M.A."/>
            <person name="Gladyshev V.N."/>
            <person name="Grigoriev I.V."/>
        </authorList>
    </citation>
    <scope>NUCLEOTIDE SEQUENCE [LARGE SCALE GENOMIC DNA]</scope>
    <source>
        <strain evidence="14">CCMP 1984</strain>
    </source>
</reference>
<dbReference type="InterPro" id="IPR000644">
    <property type="entry name" value="CBS_dom"/>
</dbReference>
<dbReference type="EMBL" id="GL833145">
    <property type="protein sequence ID" value="EGB05012.1"/>
    <property type="molecule type" value="Genomic_DNA"/>
</dbReference>
<dbReference type="RefSeq" id="XP_009040363.1">
    <property type="nucleotide sequence ID" value="XM_009042115.1"/>
</dbReference>
<dbReference type="Pfam" id="PF03471">
    <property type="entry name" value="CorC_HlyC"/>
    <property type="match status" value="1"/>
</dbReference>
<dbReference type="Proteomes" id="UP000002729">
    <property type="component" value="Unassembled WGS sequence"/>
</dbReference>
<feature type="transmembrane region" description="Helical" evidence="10">
    <location>
        <begin position="66"/>
        <end position="88"/>
    </location>
</feature>
<dbReference type="PANTHER" id="PTHR22777:SF17">
    <property type="entry name" value="UPF0053 PROTEIN SLL0260"/>
    <property type="match status" value="1"/>
</dbReference>
<dbReference type="Gene3D" id="3.30.465.10">
    <property type="match status" value="1"/>
</dbReference>
<dbReference type="SUPFAM" id="SSF54631">
    <property type="entry name" value="CBS-domain pair"/>
    <property type="match status" value="1"/>
</dbReference>
<dbReference type="InterPro" id="IPR044751">
    <property type="entry name" value="Ion_transp-like_CBS"/>
</dbReference>